<feature type="region of interest" description="Disordered" evidence="5">
    <location>
        <begin position="507"/>
        <end position="535"/>
    </location>
</feature>
<dbReference type="InterPro" id="IPR014001">
    <property type="entry name" value="Helicase_ATP-bd"/>
</dbReference>
<evidence type="ECO:0000259" key="6">
    <source>
        <dbReference type="PROSITE" id="PS51192"/>
    </source>
</evidence>
<dbReference type="SUPFAM" id="SSF52540">
    <property type="entry name" value="P-loop containing nucleoside triphosphate hydrolases"/>
    <property type="match status" value="1"/>
</dbReference>
<dbReference type="InterPro" id="IPR010225">
    <property type="entry name" value="HrpB"/>
</dbReference>
<dbReference type="Pfam" id="PF00271">
    <property type="entry name" value="Helicase_C"/>
    <property type="match status" value="1"/>
</dbReference>
<evidence type="ECO:0000256" key="2">
    <source>
        <dbReference type="ARBA" id="ARBA00022801"/>
    </source>
</evidence>
<dbReference type="Pfam" id="PF24473">
    <property type="entry name" value="CON_HrpB"/>
    <property type="match status" value="1"/>
</dbReference>
<keyword evidence="1" id="KW-0547">Nucleotide-binding</keyword>
<feature type="region of interest" description="Disordered" evidence="5">
    <location>
        <begin position="837"/>
        <end position="862"/>
    </location>
</feature>
<dbReference type="PANTHER" id="PTHR43519">
    <property type="entry name" value="ATP-DEPENDENT RNA HELICASE HRPB"/>
    <property type="match status" value="1"/>
</dbReference>
<feature type="domain" description="Helicase ATP-binding" evidence="6">
    <location>
        <begin position="16"/>
        <end position="183"/>
    </location>
</feature>
<dbReference type="SMART" id="SM00847">
    <property type="entry name" value="HA2"/>
    <property type="match status" value="1"/>
</dbReference>
<protein>
    <submittedName>
        <fullName evidence="8">ATP-dependent helicase HrpB</fullName>
    </submittedName>
</protein>
<dbReference type="Gene3D" id="1.20.120.1080">
    <property type="match status" value="1"/>
</dbReference>
<dbReference type="InterPro" id="IPR011545">
    <property type="entry name" value="DEAD/DEAH_box_helicase_dom"/>
</dbReference>
<dbReference type="GO" id="GO:0005524">
    <property type="term" value="F:ATP binding"/>
    <property type="evidence" value="ECO:0007669"/>
    <property type="project" value="UniProtKB-KW"/>
</dbReference>
<evidence type="ECO:0000313" key="8">
    <source>
        <dbReference type="EMBL" id="EIJ36125.1"/>
    </source>
</evidence>
<keyword evidence="4" id="KW-0067">ATP-binding</keyword>
<reference evidence="9" key="1">
    <citation type="journal article" date="2011" name="Stand. Genomic Sci.">
        <title>Genome sequence of the filamentous, gliding Thiothrix nivea neotype strain (JP2(T)).</title>
        <authorList>
            <person name="Lapidus A."/>
            <person name="Nolan M."/>
            <person name="Lucas S."/>
            <person name="Glavina Del Rio T."/>
            <person name="Tice H."/>
            <person name="Cheng J.F."/>
            <person name="Tapia R."/>
            <person name="Han C."/>
            <person name="Goodwin L."/>
            <person name="Pitluck S."/>
            <person name="Liolios K."/>
            <person name="Pagani I."/>
            <person name="Ivanova N."/>
            <person name="Huntemann M."/>
            <person name="Mavromatis K."/>
            <person name="Mikhailova N."/>
            <person name="Pati A."/>
            <person name="Chen A."/>
            <person name="Palaniappan K."/>
            <person name="Land M."/>
            <person name="Brambilla E.M."/>
            <person name="Rohde M."/>
            <person name="Abt B."/>
            <person name="Verbarg S."/>
            <person name="Goker M."/>
            <person name="Bristow J."/>
            <person name="Eisen J.A."/>
            <person name="Markowitz V."/>
            <person name="Hugenholtz P."/>
            <person name="Kyrpides N.C."/>
            <person name="Klenk H.P."/>
            <person name="Woyke T."/>
        </authorList>
    </citation>
    <scope>NUCLEOTIDE SEQUENCE [LARGE SCALE GENOMIC DNA]</scope>
    <source>
        <strain evidence="9">ATCC 35100 / DSM 5205 / JP2</strain>
    </source>
</reference>
<dbReference type="FunFam" id="3.40.50.300:FF:002125">
    <property type="entry name" value="ATP-dependent helicase HrpB"/>
    <property type="match status" value="1"/>
</dbReference>
<dbReference type="PROSITE" id="PS51192">
    <property type="entry name" value="HELICASE_ATP_BIND_1"/>
    <property type="match status" value="1"/>
</dbReference>
<evidence type="ECO:0000259" key="7">
    <source>
        <dbReference type="PROSITE" id="PS51194"/>
    </source>
</evidence>
<gene>
    <name evidence="8" type="ORF">Thini_3620</name>
</gene>
<dbReference type="Pfam" id="PF00270">
    <property type="entry name" value="DEAD"/>
    <property type="match status" value="1"/>
</dbReference>
<sequence length="862" mass="94828">MDSTQLPVVAILDDLKQALRKRHEVVLEAPPGAGKTTLVPLALLEEPWLSGKKILMLEPRRIAAKSAAHRMANLLGENAGQTVGYRMRLENKTSRNTRVEVITEGILTRMLQQDPSLAGIGLVIFDEFHERSLDSDLALSLCLKGRELFRDEADPLKLLVMSATLDSAAVASLLDDAPVVRSEGRTYPVDILYGQAAKPNERIVERMVATLRQAISDNPDSSILAFLPGQGEIHRTTGALGEWLLERKRRDVHLRPLYGNLTLDEQQQAIAPLPAGQRKIVLATNIAETSLTIEGVDVVVDSGLVREARFDPGTGMTGLHTTRISRASSTQRAGRAGRLAPGRCYRLWTESQQEQLVAHNTPEILRADLAPVALQLLQWGVDDPAELRWLDTPPSGPWQQALDLLATLGAIGRKGQSIVLTAHGQAMSALPVHPRLAHLLICGTQAGHLQAAANLAALLSDRNPFAQDNPDISHPLEILAGTTRCPAQQQGWLQRTRQLARQFKETPPNLPLAGEEQDVSATVVQERPSPDKGRLGGVSSSINGYLLACAYPDRIARRRHSGGYQLANGRSANLPDKHALGNQHWLAIAEVSSMAGKSSDTIRSAAALDEKLLASTLADQLHNQTVVEWDQKAGRFIAEEQQKIGALVLQRKPLQNIPADTKSTALISFIRKQGLDLLSWQKEHEQWCARINLLRSAEPGQAWPDVSREHLLATLEDWLSPYLNEVNTLADFKRLDLTNILSTLLPWNKQQRLEQLAPKRLAVPSGSSIVIDYSQSPPVLAVKLQEMFGCQETPTVANGKVALIVHLLSPAGRPLQITQDLAGFWRTSYHDVKKDMKGRYPKHPWPDDPLQAVATRKTKQQL</sequence>
<dbReference type="InterPro" id="IPR001650">
    <property type="entry name" value="Helicase_C-like"/>
</dbReference>
<keyword evidence="9" id="KW-1185">Reference proteome</keyword>
<evidence type="ECO:0000256" key="5">
    <source>
        <dbReference type="SAM" id="MobiDB-lite"/>
    </source>
</evidence>
<dbReference type="RefSeq" id="WP_002710011.1">
    <property type="nucleotide sequence ID" value="NZ_JH651384.1"/>
</dbReference>
<feature type="domain" description="Helicase C-terminal" evidence="7">
    <location>
        <begin position="210"/>
        <end position="380"/>
    </location>
</feature>
<dbReference type="PROSITE" id="PS51194">
    <property type="entry name" value="HELICASE_CTER"/>
    <property type="match status" value="1"/>
</dbReference>
<dbReference type="InterPro" id="IPR056329">
    <property type="entry name" value="CON_HrpB"/>
</dbReference>
<dbReference type="OrthoDB" id="9805617at2"/>
<dbReference type="EMBL" id="JH651384">
    <property type="protein sequence ID" value="EIJ36125.1"/>
    <property type="molecule type" value="Genomic_DNA"/>
</dbReference>
<dbReference type="GO" id="GO:0016787">
    <property type="term" value="F:hydrolase activity"/>
    <property type="evidence" value="ECO:0007669"/>
    <property type="project" value="UniProtKB-KW"/>
</dbReference>
<keyword evidence="2" id="KW-0378">Hydrolase</keyword>
<evidence type="ECO:0000256" key="4">
    <source>
        <dbReference type="ARBA" id="ARBA00022840"/>
    </source>
</evidence>
<dbReference type="InterPro" id="IPR013689">
    <property type="entry name" value="RNA_helicase_ATP-dep_HrpB_C"/>
</dbReference>
<keyword evidence="3 8" id="KW-0347">Helicase</keyword>
<dbReference type="SMART" id="SM00487">
    <property type="entry name" value="DEXDc"/>
    <property type="match status" value="1"/>
</dbReference>
<dbReference type="GO" id="GO:0004386">
    <property type="term" value="F:helicase activity"/>
    <property type="evidence" value="ECO:0007669"/>
    <property type="project" value="UniProtKB-KW"/>
</dbReference>
<dbReference type="AlphaFoldDB" id="A0A656HM74"/>
<organism evidence="8 9">
    <name type="scientific">Thiothrix nivea (strain ATCC 35100 / DSM 5205 / JP2)</name>
    <dbReference type="NCBI Taxonomy" id="870187"/>
    <lineage>
        <taxon>Bacteria</taxon>
        <taxon>Pseudomonadati</taxon>
        <taxon>Pseudomonadota</taxon>
        <taxon>Gammaproteobacteria</taxon>
        <taxon>Thiotrichales</taxon>
        <taxon>Thiotrichaceae</taxon>
        <taxon>Thiothrix</taxon>
    </lineage>
</organism>
<dbReference type="CDD" id="cd18791">
    <property type="entry name" value="SF2_C_RHA"/>
    <property type="match status" value="1"/>
</dbReference>
<dbReference type="Gene3D" id="3.40.50.300">
    <property type="entry name" value="P-loop containing nucleotide triphosphate hydrolases"/>
    <property type="match status" value="2"/>
</dbReference>
<accession>A0A656HM74</accession>
<dbReference type="Pfam" id="PF08482">
    <property type="entry name" value="HrpB_C"/>
    <property type="match status" value="1"/>
</dbReference>
<dbReference type="InterPro" id="IPR049614">
    <property type="entry name" value="HrpB_DEXH"/>
</dbReference>
<evidence type="ECO:0000313" key="9">
    <source>
        <dbReference type="Proteomes" id="UP000005317"/>
    </source>
</evidence>
<name>A0A656HM74_THINJ</name>
<dbReference type="InterPro" id="IPR007502">
    <property type="entry name" value="Helicase-assoc_dom"/>
</dbReference>
<evidence type="ECO:0000256" key="1">
    <source>
        <dbReference type="ARBA" id="ARBA00022741"/>
    </source>
</evidence>
<dbReference type="NCBIfam" id="TIGR01970">
    <property type="entry name" value="DEAH_box_HrpB"/>
    <property type="match status" value="1"/>
</dbReference>
<dbReference type="SMART" id="SM00490">
    <property type="entry name" value="HELICc"/>
    <property type="match status" value="1"/>
</dbReference>
<dbReference type="PANTHER" id="PTHR43519:SF1">
    <property type="entry name" value="ATP-DEPENDENT RNA HELICASE HRPB"/>
    <property type="match status" value="1"/>
</dbReference>
<proteinExistence type="predicted"/>
<dbReference type="GO" id="GO:0003676">
    <property type="term" value="F:nucleic acid binding"/>
    <property type="evidence" value="ECO:0007669"/>
    <property type="project" value="InterPro"/>
</dbReference>
<dbReference type="InterPro" id="IPR027417">
    <property type="entry name" value="P-loop_NTPase"/>
</dbReference>
<dbReference type="PIRSF" id="PIRSF005496">
    <property type="entry name" value="ATP_hel_hrpB"/>
    <property type="match status" value="1"/>
</dbReference>
<dbReference type="CDD" id="cd17990">
    <property type="entry name" value="DEXHc_HrpB"/>
    <property type="match status" value="1"/>
</dbReference>
<evidence type="ECO:0000256" key="3">
    <source>
        <dbReference type="ARBA" id="ARBA00022806"/>
    </source>
</evidence>
<dbReference type="Proteomes" id="UP000005317">
    <property type="component" value="Unassembled WGS sequence"/>
</dbReference>